<organism evidence="2 3">
    <name type="scientific">Ajellomyces capsulatus (strain H143)</name>
    <name type="common">Darling's disease fungus</name>
    <name type="synonym">Histoplasma capsulatum</name>
    <dbReference type="NCBI Taxonomy" id="544712"/>
    <lineage>
        <taxon>Eukaryota</taxon>
        <taxon>Fungi</taxon>
        <taxon>Dikarya</taxon>
        <taxon>Ascomycota</taxon>
        <taxon>Pezizomycotina</taxon>
        <taxon>Eurotiomycetes</taxon>
        <taxon>Eurotiomycetidae</taxon>
        <taxon>Onygenales</taxon>
        <taxon>Ajellomycetaceae</taxon>
        <taxon>Histoplasma</taxon>
    </lineage>
</organism>
<dbReference type="HOGENOM" id="CLU_2589180_0_0_1"/>
<feature type="region of interest" description="Disordered" evidence="1">
    <location>
        <begin position="51"/>
        <end position="80"/>
    </location>
</feature>
<dbReference type="EMBL" id="GG692420">
    <property type="protein sequence ID" value="EER44005.1"/>
    <property type="molecule type" value="Genomic_DNA"/>
</dbReference>
<proteinExistence type="predicted"/>
<protein>
    <submittedName>
        <fullName evidence="2">Uncharacterized protein</fullName>
    </submittedName>
</protein>
<dbReference type="AlphaFoldDB" id="C6H6I4"/>
<sequence length="80" mass="9511">MVLTGFGWLSEPQTTRYFPKPHLTSPPRTTNTIQRQISAVPRSHVFRQNWKEEPLGHRRRRVARVHHPSPQKRGAEERYE</sequence>
<evidence type="ECO:0000313" key="2">
    <source>
        <dbReference type="EMBL" id="EER44005.1"/>
    </source>
</evidence>
<name>C6H6I4_AJECH</name>
<evidence type="ECO:0000256" key="1">
    <source>
        <dbReference type="SAM" id="MobiDB-lite"/>
    </source>
</evidence>
<evidence type="ECO:0000313" key="3">
    <source>
        <dbReference type="Proteomes" id="UP000002624"/>
    </source>
</evidence>
<reference evidence="3" key="1">
    <citation type="submission" date="2009-05" db="EMBL/GenBank/DDBJ databases">
        <title>The genome sequence of Ajellomyces capsulatus strain H143.</title>
        <authorList>
            <person name="Champion M."/>
            <person name="Cuomo C.A."/>
            <person name="Ma L.-J."/>
            <person name="Henn M.R."/>
            <person name="Sil A."/>
            <person name="Goldman B."/>
            <person name="Young S.K."/>
            <person name="Kodira C.D."/>
            <person name="Zeng Q."/>
            <person name="Koehrsen M."/>
            <person name="Alvarado L."/>
            <person name="Berlin A.M."/>
            <person name="Borenstein D."/>
            <person name="Chen Z."/>
            <person name="Engels R."/>
            <person name="Freedman E."/>
            <person name="Gellesch M."/>
            <person name="Goldberg J."/>
            <person name="Griggs A."/>
            <person name="Gujja S."/>
            <person name="Heiman D.I."/>
            <person name="Hepburn T.A."/>
            <person name="Howarth C."/>
            <person name="Jen D."/>
            <person name="Larson L."/>
            <person name="Lewis B."/>
            <person name="Mehta T."/>
            <person name="Park D."/>
            <person name="Pearson M."/>
            <person name="Roberts A."/>
            <person name="Saif S."/>
            <person name="Shea T.D."/>
            <person name="Shenoy N."/>
            <person name="Sisk P."/>
            <person name="Stolte C."/>
            <person name="Sykes S."/>
            <person name="Walk T."/>
            <person name="White J."/>
            <person name="Yandava C."/>
            <person name="Klein B."/>
            <person name="McEwen J.G."/>
            <person name="Puccia R."/>
            <person name="Goldman G.H."/>
            <person name="Felipe M.S."/>
            <person name="Nino-Vega G."/>
            <person name="San-Blas G."/>
            <person name="Taylor J.W."/>
            <person name="Mendoza L."/>
            <person name="Galagan J.E."/>
            <person name="Nusbaum C."/>
            <person name="Birren B.W."/>
        </authorList>
    </citation>
    <scope>NUCLEOTIDE SEQUENCE [LARGE SCALE GENOMIC DNA]</scope>
    <source>
        <strain evidence="3">H143</strain>
    </source>
</reference>
<dbReference type="VEuPathDB" id="FungiDB:HCDG_02035"/>
<gene>
    <name evidence="2" type="ORF">HCDG_02035</name>
</gene>
<feature type="compositionally biased region" description="Basic residues" evidence="1">
    <location>
        <begin position="57"/>
        <end position="70"/>
    </location>
</feature>
<dbReference type="Proteomes" id="UP000002624">
    <property type="component" value="Unassembled WGS sequence"/>
</dbReference>
<accession>C6H6I4</accession>